<organism evidence="1 2">
    <name type="scientific">Rhizophagus irregularis</name>
    <dbReference type="NCBI Taxonomy" id="588596"/>
    <lineage>
        <taxon>Eukaryota</taxon>
        <taxon>Fungi</taxon>
        <taxon>Fungi incertae sedis</taxon>
        <taxon>Mucoromycota</taxon>
        <taxon>Glomeromycotina</taxon>
        <taxon>Glomeromycetes</taxon>
        <taxon>Glomerales</taxon>
        <taxon>Glomeraceae</taxon>
        <taxon>Rhizophagus</taxon>
    </lineage>
</organism>
<evidence type="ECO:0000313" key="1">
    <source>
        <dbReference type="EMBL" id="PKY55777.1"/>
    </source>
</evidence>
<sequence length="161" mass="19707">MKICKECKEVTCIGCYETKCDKLKRKYRYLKWSIKKYIRKSYKGKNNNYGINYEEDNKNFQRKRLQAEYERKSLGYTDREILDWKFIKLFQENKNELEGVIKEILDEYLEGRVETKENNREEEDLDNSEKVGEILDLEGYEIWEENTKDFDENEFENNNNK</sequence>
<proteinExistence type="predicted"/>
<keyword evidence="2" id="KW-1185">Reference proteome</keyword>
<gene>
    <name evidence="1" type="ORF">RhiirA4_475471</name>
</gene>
<comment type="caution">
    <text evidence="1">The sequence shown here is derived from an EMBL/GenBank/DDBJ whole genome shotgun (WGS) entry which is preliminary data.</text>
</comment>
<dbReference type="Proteomes" id="UP000234323">
    <property type="component" value="Unassembled WGS sequence"/>
</dbReference>
<evidence type="ECO:0000313" key="2">
    <source>
        <dbReference type="Proteomes" id="UP000234323"/>
    </source>
</evidence>
<accession>A0A2I1HA84</accession>
<name>A0A2I1HA84_9GLOM</name>
<dbReference type="AlphaFoldDB" id="A0A2I1HA84"/>
<reference evidence="1 2" key="1">
    <citation type="submission" date="2015-10" db="EMBL/GenBank/DDBJ databases">
        <title>Genome analyses suggest a sexual origin of heterokaryosis in a supposedly ancient asexual fungus.</title>
        <authorList>
            <person name="Ropars J."/>
            <person name="Sedzielewska K."/>
            <person name="Noel J."/>
            <person name="Charron P."/>
            <person name="Farinelli L."/>
            <person name="Marton T."/>
            <person name="Kruger M."/>
            <person name="Pelin A."/>
            <person name="Brachmann A."/>
            <person name="Corradi N."/>
        </authorList>
    </citation>
    <scope>NUCLEOTIDE SEQUENCE [LARGE SCALE GENOMIC DNA]</scope>
    <source>
        <strain evidence="1 2">A4</strain>
    </source>
</reference>
<protein>
    <submittedName>
        <fullName evidence="1">Uncharacterized protein</fullName>
    </submittedName>
</protein>
<dbReference type="EMBL" id="LLXI01001958">
    <property type="protein sequence ID" value="PKY55777.1"/>
    <property type="molecule type" value="Genomic_DNA"/>
</dbReference>